<evidence type="ECO:0000256" key="16">
    <source>
        <dbReference type="ARBA" id="ARBA00038053"/>
    </source>
</evidence>
<evidence type="ECO:0000256" key="5">
    <source>
        <dbReference type="ARBA" id="ARBA00022676"/>
    </source>
</evidence>
<dbReference type="RefSeq" id="WP_246913668.1">
    <property type="nucleotide sequence ID" value="NZ_JALJRB010000029.1"/>
</dbReference>
<evidence type="ECO:0000256" key="1">
    <source>
        <dbReference type="ARBA" id="ARBA00004651"/>
    </source>
</evidence>
<dbReference type="EC" id="2.4.99.28" evidence="19"/>
<feature type="transmembrane region" description="Helical" evidence="21">
    <location>
        <begin position="20"/>
        <end position="43"/>
    </location>
</feature>
<dbReference type="GO" id="GO:0008955">
    <property type="term" value="F:peptidoglycan glycosyltransferase activity"/>
    <property type="evidence" value="ECO:0007669"/>
    <property type="project" value="UniProtKB-EC"/>
</dbReference>
<dbReference type="EMBL" id="JALJRB010000029">
    <property type="protein sequence ID" value="MCJ8502612.1"/>
    <property type="molecule type" value="Genomic_DNA"/>
</dbReference>
<evidence type="ECO:0000256" key="8">
    <source>
        <dbReference type="ARBA" id="ARBA00022960"/>
    </source>
</evidence>
<keyword evidence="4" id="KW-0132">Cell division</keyword>
<feature type="transmembrane region" description="Helical" evidence="21">
    <location>
        <begin position="346"/>
        <end position="367"/>
    </location>
</feature>
<protein>
    <recommendedName>
        <fullName evidence="17">Probable peptidoglycan glycosyltransferase FtsW</fullName>
        <ecNumber evidence="19">2.4.99.28</ecNumber>
    </recommendedName>
    <alternativeName>
        <fullName evidence="18">Cell division protein FtsW</fullName>
    </alternativeName>
    <alternativeName>
        <fullName evidence="15">Cell wall polymerase</fullName>
    </alternativeName>
    <alternativeName>
        <fullName evidence="14">Peptidoglycan polymerase</fullName>
    </alternativeName>
</protein>
<reference evidence="22" key="1">
    <citation type="submission" date="2022-04" db="EMBL/GenBank/DDBJ databases">
        <title>Desulfatitalea alkaliphila sp. nov., a novel anaerobic sulfate-reducing bacterium isolated from terrestrial mud volcano, Taman Peninsula, Russia.</title>
        <authorList>
            <person name="Khomyakova M.A."/>
            <person name="Merkel A.Y."/>
            <person name="Slobodkin A.I."/>
        </authorList>
    </citation>
    <scope>NUCLEOTIDE SEQUENCE</scope>
    <source>
        <strain evidence="22">M08but</strain>
    </source>
</reference>
<comment type="catalytic activity">
    <reaction evidence="20">
        <text>[GlcNAc-(1-&gt;4)-Mur2Ac(oyl-L-Ala-gamma-D-Glu-L-Lys-D-Ala-D-Ala)](n)-di-trans,octa-cis-undecaprenyl diphosphate + beta-D-GlcNAc-(1-&gt;4)-Mur2Ac(oyl-L-Ala-gamma-D-Glu-L-Lys-D-Ala-D-Ala)-di-trans,octa-cis-undecaprenyl diphosphate = [GlcNAc-(1-&gt;4)-Mur2Ac(oyl-L-Ala-gamma-D-Glu-L-Lys-D-Ala-D-Ala)](n+1)-di-trans,octa-cis-undecaprenyl diphosphate + di-trans,octa-cis-undecaprenyl diphosphate + H(+)</text>
        <dbReference type="Rhea" id="RHEA:23708"/>
        <dbReference type="Rhea" id="RHEA-COMP:9602"/>
        <dbReference type="Rhea" id="RHEA-COMP:9603"/>
        <dbReference type="ChEBI" id="CHEBI:15378"/>
        <dbReference type="ChEBI" id="CHEBI:58405"/>
        <dbReference type="ChEBI" id="CHEBI:60033"/>
        <dbReference type="ChEBI" id="CHEBI:78435"/>
        <dbReference type="EC" id="2.4.99.28"/>
    </reaction>
</comment>
<feature type="transmembrane region" description="Helical" evidence="21">
    <location>
        <begin position="174"/>
        <end position="192"/>
    </location>
</feature>
<keyword evidence="12" id="KW-0131">Cell cycle</keyword>
<dbReference type="GO" id="GO:0051301">
    <property type="term" value="P:cell division"/>
    <property type="evidence" value="ECO:0007669"/>
    <property type="project" value="UniProtKB-KW"/>
</dbReference>
<dbReference type="PROSITE" id="PS00428">
    <property type="entry name" value="FTSW_RODA_SPOVE"/>
    <property type="match status" value="1"/>
</dbReference>
<comment type="pathway">
    <text evidence="2">Cell wall biogenesis; peptidoglycan biosynthesis.</text>
</comment>
<dbReference type="AlphaFoldDB" id="A0AA41R6W7"/>
<dbReference type="GO" id="GO:0005886">
    <property type="term" value="C:plasma membrane"/>
    <property type="evidence" value="ECO:0007669"/>
    <property type="project" value="UniProtKB-SubCell"/>
</dbReference>
<comment type="similarity">
    <text evidence="16">Belongs to the SEDS family. FtsW subfamily.</text>
</comment>
<dbReference type="PANTHER" id="PTHR30474:SF2">
    <property type="entry name" value="PEPTIDOGLYCAN GLYCOSYLTRANSFERASE FTSW-RELATED"/>
    <property type="match status" value="1"/>
</dbReference>
<dbReference type="InterPro" id="IPR018365">
    <property type="entry name" value="Cell_cycle_FtsW-rel_CS"/>
</dbReference>
<dbReference type="GO" id="GO:0008360">
    <property type="term" value="P:regulation of cell shape"/>
    <property type="evidence" value="ECO:0007669"/>
    <property type="project" value="UniProtKB-KW"/>
</dbReference>
<evidence type="ECO:0000256" key="10">
    <source>
        <dbReference type="ARBA" id="ARBA00022989"/>
    </source>
</evidence>
<feature type="transmembrane region" description="Helical" evidence="21">
    <location>
        <begin position="271"/>
        <end position="297"/>
    </location>
</feature>
<evidence type="ECO:0000313" key="22">
    <source>
        <dbReference type="EMBL" id="MCJ8502612.1"/>
    </source>
</evidence>
<keyword evidence="9" id="KW-0573">Peptidoglycan synthesis</keyword>
<evidence type="ECO:0000256" key="21">
    <source>
        <dbReference type="SAM" id="Phobius"/>
    </source>
</evidence>
<feature type="transmembrane region" description="Helical" evidence="21">
    <location>
        <begin position="309"/>
        <end position="326"/>
    </location>
</feature>
<evidence type="ECO:0000256" key="17">
    <source>
        <dbReference type="ARBA" id="ARBA00041185"/>
    </source>
</evidence>
<evidence type="ECO:0000256" key="12">
    <source>
        <dbReference type="ARBA" id="ARBA00023306"/>
    </source>
</evidence>
<evidence type="ECO:0000256" key="7">
    <source>
        <dbReference type="ARBA" id="ARBA00022692"/>
    </source>
</evidence>
<dbReference type="PANTHER" id="PTHR30474">
    <property type="entry name" value="CELL CYCLE PROTEIN"/>
    <property type="match status" value="1"/>
</dbReference>
<keyword evidence="13" id="KW-0961">Cell wall biogenesis/degradation</keyword>
<feature type="transmembrane region" description="Helical" evidence="21">
    <location>
        <begin position="55"/>
        <end position="73"/>
    </location>
</feature>
<dbReference type="Proteomes" id="UP001165427">
    <property type="component" value="Unassembled WGS sequence"/>
</dbReference>
<evidence type="ECO:0000256" key="3">
    <source>
        <dbReference type="ARBA" id="ARBA00022475"/>
    </source>
</evidence>
<evidence type="ECO:0000256" key="2">
    <source>
        <dbReference type="ARBA" id="ARBA00004752"/>
    </source>
</evidence>
<keyword evidence="23" id="KW-1185">Reference proteome</keyword>
<evidence type="ECO:0000256" key="15">
    <source>
        <dbReference type="ARBA" id="ARBA00033270"/>
    </source>
</evidence>
<proteinExistence type="inferred from homology"/>
<dbReference type="GO" id="GO:0009252">
    <property type="term" value="P:peptidoglycan biosynthetic process"/>
    <property type="evidence" value="ECO:0007669"/>
    <property type="project" value="UniProtKB-KW"/>
</dbReference>
<keyword evidence="5" id="KW-0328">Glycosyltransferase</keyword>
<accession>A0AA41R6W7</accession>
<evidence type="ECO:0000256" key="19">
    <source>
        <dbReference type="ARBA" id="ARBA00044770"/>
    </source>
</evidence>
<feature type="transmembrane region" description="Helical" evidence="21">
    <location>
        <begin position="198"/>
        <end position="217"/>
    </location>
</feature>
<organism evidence="22 23">
    <name type="scientific">Desulfatitalea alkaliphila</name>
    <dbReference type="NCBI Taxonomy" id="2929485"/>
    <lineage>
        <taxon>Bacteria</taxon>
        <taxon>Pseudomonadati</taxon>
        <taxon>Thermodesulfobacteriota</taxon>
        <taxon>Desulfobacteria</taxon>
        <taxon>Desulfobacterales</taxon>
        <taxon>Desulfosarcinaceae</taxon>
        <taxon>Desulfatitalea</taxon>
    </lineage>
</organism>
<keyword evidence="8" id="KW-0133">Cell shape</keyword>
<evidence type="ECO:0000313" key="23">
    <source>
        <dbReference type="Proteomes" id="UP001165427"/>
    </source>
</evidence>
<keyword evidence="10 21" id="KW-1133">Transmembrane helix</keyword>
<gene>
    <name evidence="22" type="primary">ftsW</name>
    <name evidence="22" type="ORF">MRX98_18705</name>
</gene>
<dbReference type="NCBIfam" id="TIGR02614">
    <property type="entry name" value="ftsW"/>
    <property type="match status" value="1"/>
</dbReference>
<evidence type="ECO:0000256" key="6">
    <source>
        <dbReference type="ARBA" id="ARBA00022679"/>
    </source>
</evidence>
<dbReference type="InterPro" id="IPR001182">
    <property type="entry name" value="FtsW/RodA"/>
</dbReference>
<evidence type="ECO:0000256" key="13">
    <source>
        <dbReference type="ARBA" id="ARBA00023316"/>
    </source>
</evidence>
<evidence type="ECO:0000256" key="4">
    <source>
        <dbReference type="ARBA" id="ARBA00022618"/>
    </source>
</evidence>
<dbReference type="GO" id="GO:0071555">
    <property type="term" value="P:cell wall organization"/>
    <property type="evidence" value="ECO:0007669"/>
    <property type="project" value="UniProtKB-KW"/>
</dbReference>
<evidence type="ECO:0000256" key="9">
    <source>
        <dbReference type="ARBA" id="ARBA00022984"/>
    </source>
</evidence>
<feature type="transmembrane region" description="Helical" evidence="21">
    <location>
        <begin position="85"/>
        <end position="105"/>
    </location>
</feature>
<keyword evidence="7 21" id="KW-0812">Transmembrane</keyword>
<dbReference type="GO" id="GO:0015648">
    <property type="term" value="F:lipid-linked peptidoglycan transporter activity"/>
    <property type="evidence" value="ECO:0007669"/>
    <property type="project" value="TreeGrafter"/>
</dbReference>
<dbReference type="InterPro" id="IPR013437">
    <property type="entry name" value="FtsW"/>
</dbReference>
<evidence type="ECO:0000256" key="18">
    <source>
        <dbReference type="ARBA" id="ARBA00041418"/>
    </source>
</evidence>
<keyword evidence="3" id="KW-1003">Cell membrane</keyword>
<comment type="subcellular location">
    <subcellularLocation>
        <location evidence="1">Cell membrane</location>
        <topology evidence="1">Multi-pass membrane protein</topology>
    </subcellularLocation>
</comment>
<dbReference type="GO" id="GO:0032153">
    <property type="term" value="C:cell division site"/>
    <property type="evidence" value="ECO:0007669"/>
    <property type="project" value="TreeGrafter"/>
</dbReference>
<keyword evidence="11 21" id="KW-0472">Membrane</keyword>
<comment type="caution">
    <text evidence="22">The sequence shown here is derived from an EMBL/GenBank/DDBJ whole genome shotgun (WGS) entry which is preliminary data.</text>
</comment>
<feature type="transmembrane region" description="Helical" evidence="21">
    <location>
        <begin position="117"/>
        <end position="135"/>
    </location>
</feature>
<evidence type="ECO:0000256" key="11">
    <source>
        <dbReference type="ARBA" id="ARBA00023136"/>
    </source>
</evidence>
<name>A0AA41R6W7_9BACT</name>
<sequence length="375" mass="40642">MSRENGATETGGFVYDVPLLFAVLSLVGLGIVMVYSASSAVALEKFGSSAFFLKRQVFFALIGIVVLVCYSHIPYRWYRPLTYPLLIVALVLLVAVHIGGLGVAAGGAQRWLRFGPLTFQPAEVARLVLIIYMAYSLSKKQEALGRFSVGLVPHLLILAVFAVLLMMQPDFGSVMIFAALTWLLMFVGGVPLRHLLGALLLAAPVVYLLMVNAAYRLRRLISFLDPWQHPADEGYQMIHSLMAFGSGGLWGAGIGKGYQKLFYLPEPHTDFIFAVIGEELGFWGVLLIIGLFGLILWRGLRIAGGCSDIFGMLLATGIIFALALQVSINMGVCLGLLPTKGLTLPFISYGGTSLLLNMAAVGVLMNIGTAHERRT</sequence>
<feature type="transmembrane region" description="Helical" evidence="21">
    <location>
        <begin position="147"/>
        <end position="167"/>
    </location>
</feature>
<evidence type="ECO:0000256" key="14">
    <source>
        <dbReference type="ARBA" id="ARBA00032370"/>
    </source>
</evidence>
<keyword evidence="6" id="KW-0808">Transferase</keyword>
<dbReference type="Pfam" id="PF01098">
    <property type="entry name" value="FTSW_RODA_SPOVE"/>
    <property type="match status" value="1"/>
</dbReference>
<evidence type="ECO:0000256" key="20">
    <source>
        <dbReference type="ARBA" id="ARBA00049902"/>
    </source>
</evidence>